<dbReference type="PANTHER" id="PTHR21240:SF19">
    <property type="entry name" value="CATALYTIC_ HYDROLASE"/>
    <property type="match status" value="1"/>
</dbReference>
<accession>A0A7I7SHY5</accession>
<dbReference type="OrthoDB" id="1407586at2"/>
<feature type="domain" description="Amidohydrolase-related" evidence="1">
    <location>
        <begin position="60"/>
        <end position="270"/>
    </location>
</feature>
<dbReference type="InterPro" id="IPR006680">
    <property type="entry name" value="Amidohydro-rel"/>
</dbReference>
<dbReference type="InterPro" id="IPR032466">
    <property type="entry name" value="Metal_Hydrolase"/>
</dbReference>
<reference evidence="2 3" key="1">
    <citation type="submission" date="2017-04" db="EMBL/GenBank/DDBJ databases">
        <title>The new phylogeny of genus Mycobacterium.</title>
        <authorList>
            <person name="Tortoli E."/>
            <person name="Trovato A."/>
            <person name="Cirillo D.M."/>
        </authorList>
    </citation>
    <scope>NUCLEOTIDE SEQUENCE [LARGE SCALE GENOMIC DNA]</scope>
    <source>
        <strain evidence="2 3">KCTC 19819</strain>
    </source>
</reference>
<evidence type="ECO:0000313" key="2">
    <source>
        <dbReference type="EMBL" id="OSC30308.1"/>
    </source>
</evidence>
<dbReference type="SUPFAM" id="SSF51556">
    <property type="entry name" value="Metallo-dependent hydrolases"/>
    <property type="match status" value="1"/>
</dbReference>
<proteinExistence type="predicted"/>
<dbReference type="PANTHER" id="PTHR21240">
    <property type="entry name" value="2-AMINO-3-CARBOXYLMUCONATE-6-SEMIALDEHYDE DECARBOXYLASE"/>
    <property type="match status" value="1"/>
</dbReference>
<dbReference type="Gene3D" id="3.20.20.140">
    <property type="entry name" value="Metal-dependent hydrolases"/>
    <property type="match status" value="1"/>
</dbReference>
<dbReference type="RefSeq" id="WP_069393770.1">
    <property type="nucleotide sequence ID" value="NZ_AP022594.1"/>
</dbReference>
<gene>
    <name evidence="2" type="ORF">B8W67_16950</name>
</gene>
<dbReference type="Proteomes" id="UP000193577">
    <property type="component" value="Unassembled WGS sequence"/>
</dbReference>
<sequence>MTIDVWMQHPTRRFLADDMLASLRRWTGATIPETDIPVATTLSSMDTGDVGFGLLSAWCGPRGELVSNDEVADWVRAHPDRFAGVASVDLDRPMAAVRELRRRVTDDGFVGLRVVPWLWNAAPTDRRYYPLFAECVHLGVPFCTQVGHTGPLRPSETGRPIPYIDQIALDFPELTVVCGHVGYPWTEEMIAVARKHENVYIDTSAYTTRRLPPELVGFMKTGTGQRKVLFGTNYPMIGHAHALDGLDELGLSDQARDDYLHANAARVFGLPTAPVTDRAVPAPPGSSG</sequence>
<protein>
    <submittedName>
        <fullName evidence="2">Amidohydrolase</fullName>
    </submittedName>
</protein>
<dbReference type="GO" id="GO:0016831">
    <property type="term" value="F:carboxy-lyase activity"/>
    <property type="evidence" value="ECO:0007669"/>
    <property type="project" value="InterPro"/>
</dbReference>
<evidence type="ECO:0000313" key="3">
    <source>
        <dbReference type="Proteomes" id="UP000193577"/>
    </source>
</evidence>
<comment type="caution">
    <text evidence="2">The sequence shown here is derived from an EMBL/GenBank/DDBJ whole genome shotgun (WGS) entry which is preliminary data.</text>
</comment>
<dbReference type="GO" id="GO:0016787">
    <property type="term" value="F:hydrolase activity"/>
    <property type="evidence" value="ECO:0007669"/>
    <property type="project" value="InterPro"/>
</dbReference>
<evidence type="ECO:0000259" key="1">
    <source>
        <dbReference type="Pfam" id="PF04909"/>
    </source>
</evidence>
<dbReference type="InterPro" id="IPR032465">
    <property type="entry name" value="ACMSD"/>
</dbReference>
<dbReference type="EMBL" id="NCXO01000049">
    <property type="protein sequence ID" value="OSC30308.1"/>
    <property type="molecule type" value="Genomic_DNA"/>
</dbReference>
<organism evidence="2 3">
    <name type="scientific">Mycolicibacillus koreensis</name>
    <dbReference type="NCBI Taxonomy" id="1069220"/>
    <lineage>
        <taxon>Bacteria</taxon>
        <taxon>Bacillati</taxon>
        <taxon>Actinomycetota</taxon>
        <taxon>Actinomycetes</taxon>
        <taxon>Mycobacteriales</taxon>
        <taxon>Mycobacteriaceae</taxon>
        <taxon>Mycolicibacillus</taxon>
    </lineage>
</organism>
<keyword evidence="3" id="KW-1185">Reference proteome</keyword>
<dbReference type="AlphaFoldDB" id="A0A7I7SHY5"/>
<dbReference type="Pfam" id="PF04909">
    <property type="entry name" value="Amidohydro_2"/>
    <property type="match status" value="1"/>
</dbReference>
<name>A0A7I7SHY5_9MYCO</name>